<dbReference type="InterPro" id="IPR002364">
    <property type="entry name" value="Quin_OxRdtase/zeta-crystal_CS"/>
</dbReference>
<evidence type="ECO:0000313" key="21">
    <source>
        <dbReference type="RefSeq" id="XP_022436789.1"/>
    </source>
</evidence>
<organism evidence="15 17">
    <name type="scientific">Delphinapterus leucas</name>
    <name type="common">Beluga whale</name>
    <dbReference type="NCBI Taxonomy" id="9749"/>
    <lineage>
        <taxon>Eukaryota</taxon>
        <taxon>Metazoa</taxon>
        <taxon>Chordata</taxon>
        <taxon>Craniata</taxon>
        <taxon>Vertebrata</taxon>
        <taxon>Euteleostomi</taxon>
        <taxon>Mammalia</taxon>
        <taxon>Eutheria</taxon>
        <taxon>Laurasiatheria</taxon>
        <taxon>Artiodactyla</taxon>
        <taxon>Whippomorpha</taxon>
        <taxon>Cetacea</taxon>
        <taxon>Odontoceti</taxon>
        <taxon>Monodontidae</taxon>
        <taxon>Delphinapterus</taxon>
    </lineage>
</organism>
<dbReference type="RefSeq" id="XP_022436791.1">
    <property type="nucleotide sequence ID" value="XM_022581083.2"/>
</dbReference>
<sequence length="331" mass="35282">MATGQKLMRAIRVFEFGGGPEVLKLQSNVAIPIPKDHQVLIKVQACGVNPVDTYIRSGTYSRKPLLPYTPGLDVAGIIEAVGESVSAFKKGDRVFTTSTISGGYAEYALAADHTVHTLPEKLDFKQGAAIGIPYFTAFRALLHSARVKAGETVLVHGASGGVGIAACQIARAYGLKVLGTAGTEEGQKIVLQNGAHEVFNHKEANYIDKIKKSIGEKGVDVIIEMLANVNLSNDLNLLSHGGRVIVVGSRGPIEINPRDTMAKESSIIGVALHSSTKEEFQQFAAALQAGMEIGWLRPVIGPQYPLEKVAQAHEDIIHSSGATGKMILLLK</sequence>
<dbReference type="RefSeq" id="XP_022436789.1">
    <property type="nucleotide sequence ID" value="XM_022581081.1"/>
</dbReference>
<dbReference type="InterPro" id="IPR020843">
    <property type="entry name" value="ER"/>
</dbReference>
<dbReference type="GO" id="GO:0005829">
    <property type="term" value="C:cytosol"/>
    <property type="evidence" value="ECO:0007669"/>
    <property type="project" value="Ensembl"/>
</dbReference>
<dbReference type="KEGG" id="dle:111178413"/>
<evidence type="ECO:0000313" key="18">
    <source>
        <dbReference type="RefSeq" id="XP_022436786.1"/>
    </source>
</evidence>
<keyword evidence="6" id="KW-0694">RNA-binding</keyword>
<dbReference type="RefSeq" id="XP_022436786.1">
    <property type="nucleotide sequence ID" value="XM_022581078.1"/>
</dbReference>
<dbReference type="InterPro" id="IPR011032">
    <property type="entry name" value="GroES-like_sf"/>
</dbReference>
<evidence type="ECO:0000256" key="11">
    <source>
        <dbReference type="ARBA" id="ARBA00042763"/>
    </source>
</evidence>
<evidence type="ECO:0000313" key="19">
    <source>
        <dbReference type="RefSeq" id="XP_022436787.1"/>
    </source>
</evidence>
<gene>
    <name evidence="16 17 18 19 20 21 22" type="primary">CRYZ</name>
</gene>
<dbReference type="Pfam" id="PF00107">
    <property type="entry name" value="ADH_zinc_N"/>
    <property type="match status" value="1"/>
</dbReference>
<accession>A0A2Y9NRY5</accession>
<dbReference type="GO" id="GO:0003730">
    <property type="term" value="F:mRNA 3'-UTR binding"/>
    <property type="evidence" value="ECO:0007669"/>
    <property type="project" value="Ensembl"/>
</dbReference>
<dbReference type="Gene3D" id="3.40.50.720">
    <property type="entry name" value="NAD(P)-binding Rossmann-like Domain"/>
    <property type="match status" value="1"/>
</dbReference>
<dbReference type="CTD" id="1429"/>
<dbReference type="Gene3D" id="3.90.180.10">
    <property type="entry name" value="Medium-chain alcohol dehydrogenases, catalytic domain"/>
    <property type="match status" value="1"/>
</dbReference>
<dbReference type="InterPro" id="IPR013149">
    <property type="entry name" value="ADH-like_C"/>
</dbReference>
<feature type="domain" description="Enoyl reductase (ER)" evidence="14">
    <location>
        <begin position="18"/>
        <end position="328"/>
    </location>
</feature>
<comment type="similarity">
    <text evidence="2">Belongs to the zinc-containing alcohol dehydrogenase family. Quinone oxidoreductase subfamily.</text>
</comment>
<dbReference type="PANTHER" id="PTHR44154">
    <property type="entry name" value="QUINONE OXIDOREDUCTASE"/>
    <property type="match status" value="1"/>
</dbReference>
<dbReference type="GO" id="GO:0003960">
    <property type="term" value="F:quinone reductase (NADPH) activity"/>
    <property type="evidence" value="ECO:0007669"/>
    <property type="project" value="UniProtKB-EC"/>
</dbReference>
<evidence type="ECO:0000256" key="12">
    <source>
        <dbReference type="ARBA" id="ARBA00043088"/>
    </source>
</evidence>
<protein>
    <recommendedName>
        <fullName evidence="10">Quinone oxidoreductase</fullName>
        <ecNumber evidence="9">1.6.5.5</ecNumber>
    </recommendedName>
    <alternativeName>
        <fullName evidence="12">NADPH:quinone reductase</fullName>
    </alternativeName>
    <alternativeName>
        <fullName evidence="11">Zeta-crystallin</fullName>
    </alternativeName>
</protein>
<dbReference type="SUPFAM" id="SSF51735">
    <property type="entry name" value="NAD(P)-binding Rossmann-fold domains"/>
    <property type="match status" value="1"/>
</dbReference>
<evidence type="ECO:0000256" key="10">
    <source>
        <dbReference type="ARBA" id="ARBA00039192"/>
    </source>
</evidence>
<dbReference type="SUPFAM" id="SSF50129">
    <property type="entry name" value="GroES-like"/>
    <property type="match status" value="1"/>
</dbReference>
<comment type="subcellular location">
    <subcellularLocation>
        <location evidence="1">Cytoplasm</location>
    </subcellularLocation>
</comment>
<comment type="subunit">
    <text evidence="3">Homotetramer.</text>
</comment>
<evidence type="ECO:0000313" key="22">
    <source>
        <dbReference type="RefSeq" id="XP_022436791.1"/>
    </source>
</evidence>
<dbReference type="InterPro" id="IPR036291">
    <property type="entry name" value="NAD(P)-bd_dom_sf"/>
</dbReference>
<evidence type="ECO:0000313" key="17">
    <source>
        <dbReference type="RefSeq" id="XP_022436785.1"/>
    </source>
</evidence>
<dbReference type="EC" id="1.6.5.5" evidence="9"/>
<dbReference type="GO" id="GO:0008270">
    <property type="term" value="F:zinc ion binding"/>
    <property type="evidence" value="ECO:0007669"/>
    <property type="project" value="InterPro"/>
</dbReference>
<dbReference type="PANTHER" id="PTHR44154:SF1">
    <property type="entry name" value="QUINONE OXIDOREDUCTASE"/>
    <property type="match status" value="1"/>
</dbReference>
<dbReference type="RefSeq" id="XP_022436788.1">
    <property type="nucleotide sequence ID" value="XM_022581080.1"/>
</dbReference>
<evidence type="ECO:0000313" key="20">
    <source>
        <dbReference type="RefSeq" id="XP_022436788.1"/>
    </source>
</evidence>
<name>A0A2Y9NRY5_DELLE</name>
<keyword evidence="8" id="KW-0560">Oxidoreductase</keyword>
<dbReference type="FunFam" id="3.90.180.10:FF:000072">
    <property type="entry name" value="Crystallin zeta"/>
    <property type="match status" value="1"/>
</dbReference>
<evidence type="ECO:0000313" key="15">
    <source>
        <dbReference type="Proteomes" id="UP000248483"/>
    </source>
</evidence>
<keyword evidence="4" id="KW-0963">Cytoplasm</keyword>
<dbReference type="RefSeq" id="XP_022436785.1">
    <property type="nucleotide sequence ID" value="XM_022581077.1"/>
</dbReference>
<dbReference type="GO" id="GO:0042802">
    <property type="term" value="F:identical protein binding"/>
    <property type="evidence" value="ECO:0007669"/>
    <property type="project" value="Ensembl"/>
</dbReference>
<dbReference type="GO" id="GO:0070402">
    <property type="term" value="F:NADPH binding"/>
    <property type="evidence" value="ECO:0007669"/>
    <property type="project" value="Ensembl"/>
</dbReference>
<keyword evidence="5" id="KW-0521">NADP</keyword>
<keyword evidence="15" id="KW-1185">Reference proteome</keyword>
<evidence type="ECO:0000259" key="14">
    <source>
        <dbReference type="SMART" id="SM00829"/>
    </source>
</evidence>
<dbReference type="GO" id="GO:0042178">
    <property type="term" value="P:xenobiotic catabolic process"/>
    <property type="evidence" value="ECO:0007669"/>
    <property type="project" value="Ensembl"/>
</dbReference>
<evidence type="ECO:0000256" key="3">
    <source>
        <dbReference type="ARBA" id="ARBA00011881"/>
    </source>
</evidence>
<evidence type="ECO:0000313" key="16">
    <source>
        <dbReference type="RefSeq" id="XP_022436784.1"/>
    </source>
</evidence>
<dbReference type="Pfam" id="PF08240">
    <property type="entry name" value="ADH_N"/>
    <property type="match status" value="1"/>
</dbReference>
<evidence type="ECO:0000256" key="5">
    <source>
        <dbReference type="ARBA" id="ARBA00022857"/>
    </source>
</evidence>
<dbReference type="CDD" id="cd08253">
    <property type="entry name" value="zeta_crystallin"/>
    <property type="match status" value="1"/>
</dbReference>
<dbReference type="InterPro" id="IPR051603">
    <property type="entry name" value="Zinc-ADH_QOR/CCCR"/>
</dbReference>
<dbReference type="FunFam" id="3.90.180.10:FF:000016">
    <property type="entry name" value="Quinone oxidoreductase"/>
    <property type="match status" value="1"/>
</dbReference>
<dbReference type="RefSeq" id="XP_022436787.1">
    <property type="nucleotide sequence ID" value="XM_022581079.2"/>
</dbReference>
<keyword evidence="7" id="KW-0007">Acetylation</keyword>
<dbReference type="FunFam" id="3.40.50.720:FF:000244">
    <property type="entry name" value="quinone oxidoreductase"/>
    <property type="match status" value="1"/>
</dbReference>
<proteinExistence type="inferred from homology"/>
<dbReference type="STRING" id="9749.A0A2Y9NRY5"/>
<dbReference type="Proteomes" id="UP000248483">
    <property type="component" value="Unplaced"/>
</dbReference>
<evidence type="ECO:0000256" key="7">
    <source>
        <dbReference type="ARBA" id="ARBA00022990"/>
    </source>
</evidence>
<evidence type="ECO:0000256" key="8">
    <source>
        <dbReference type="ARBA" id="ARBA00023002"/>
    </source>
</evidence>
<dbReference type="SMART" id="SM00829">
    <property type="entry name" value="PKS_ER"/>
    <property type="match status" value="1"/>
</dbReference>
<dbReference type="InterPro" id="IPR013154">
    <property type="entry name" value="ADH-like_N"/>
</dbReference>
<reference evidence="16 17" key="1">
    <citation type="submission" date="2025-04" db="UniProtKB">
        <authorList>
            <consortium name="RefSeq"/>
        </authorList>
    </citation>
    <scope>IDENTIFICATION</scope>
    <source>
        <tissue evidence="16 17">Blood</tissue>
    </source>
</reference>
<dbReference type="AlphaFoldDB" id="A0A2Y9NRY5"/>
<evidence type="ECO:0000256" key="1">
    <source>
        <dbReference type="ARBA" id="ARBA00004496"/>
    </source>
</evidence>
<comment type="catalytic activity">
    <reaction evidence="13">
        <text>2 a quinone + NADPH + H(+) = 2 a 1,4-benzosemiquinone + NADP(+)</text>
        <dbReference type="Rhea" id="RHEA:14269"/>
        <dbReference type="ChEBI" id="CHEBI:15378"/>
        <dbReference type="ChEBI" id="CHEBI:57783"/>
        <dbReference type="ChEBI" id="CHEBI:58349"/>
        <dbReference type="ChEBI" id="CHEBI:132124"/>
        <dbReference type="ChEBI" id="CHEBI:134225"/>
        <dbReference type="EC" id="1.6.5.5"/>
    </reaction>
</comment>
<dbReference type="PROSITE" id="PS01162">
    <property type="entry name" value="QOR_ZETA_CRYSTAL"/>
    <property type="match status" value="1"/>
</dbReference>
<evidence type="ECO:0000256" key="6">
    <source>
        <dbReference type="ARBA" id="ARBA00022884"/>
    </source>
</evidence>
<dbReference type="RefSeq" id="XP_022436784.1">
    <property type="nucleotide sequence ID" value="XM_022581076.1"/>
</dbReference>
<dbReference type="GeneID" id="111178413"/>
<evidence type="ECO:0000256" key="9">
    <source>
        <dbReference type="ARBA" id="ARBA00038919"/>
    </source>
</evidence>
<evidence type="ECO:0000256" key="4">
    <source>
        <dbReference type="ARBA" id="ARBA00022490"/>
    </source>
</evidence>
<dbReference type="GO" id="GO:0051289">
    <property type="term" value="P:protein homotetramerization"/>
    <property type="evidence" value="ECO:0007669"/>
    <property type="project" value="Ensembl"/>
</dbReference>
<evidence type="ECO:0000256" key="13">
    <source>
        <dbReference type="ARBA" id="ARBA00048980"/>
    </source>
</evidence>
<evidence type="ECO:0000256" key="2">
    <source>
        <dbReference type="ARBA" id="ARBA00010371"/>
    </source>
</evidence>